<feature type="transmembrane region" description="Helical" evidence="7">
    <location>
        <begin position="37"/>
        <end position="55"/>
    </location>
</feature>
<dbReference type="InterPro" id="IPR050415">
    <property type="entry name" value="MRET"/>
</dbReference>
<evidence type="ECO:0000256" key="1">
    <source>
        <dbReference type="ARBA" id="ARBA00001974"/>
    </source>
</evidence>
<dbReference type="RefSeq" id="WP_284189177.1">
    <property type="nucleotide sequence ID" value="NZ_BSPX01000069.1"/>
</dbReference>
<dbReference type="SUPFAM" id="SSF63380">
    <property type="entry name" value="Riboflavin synthase domain-like"/>
    <property type="match status" value="1"/>
</dbReference>
<dbReference type="InterPro" id="IPR017938">
    <property type="entry name" value="Riboflavin_synthase-like_b-brl"/>
</dbReference>
<evidence type="ECO:0000313" key="9">
    <source>
        <dbReference type="EMBL" id="GLT24013.1"/>
    </source>
</evidence>
<keyword evidence="3 7" id="KW-0812">Transmembrane</keyword>
<feature type="domain" description="FAD-binding FR-type" evidence="8">
    <location>
        <begin position="192"/>
        <end position="294"/>
    </location>
</feature>
<evidence type="ECO:0000256" key="6">
    <source>
        <dbReference type="ARBA" id="ARBA00023136"/>
    </source>
</evidence>
<dbReference type="PROSITE" id="PS51384">
    <property type="entry name" value="FAD_FR"/>
    <property type="match status" value="1"/>
</dbReference>
<accession>A0ABQ6FEI2</accession>
<evidence type="ECO:0000256" key="3">
    <source>
        <dbReference type="ARBA" id="ARBA00022692"/>
    </source>
</evidence>
<evidence type="ECO:0000256" key="7">
    <source>
        <dbReference type="SAM" id="Phobius"/>
    </source>
</evidence>
<feature type="transmembrane region" description="Helical" evidence="7">
    <location>
        <begin position="148"/>
        <end position="165"/>
    </location>
</feature>
<keyword evidence="10" id="KW-1185">Reference proteome</keyword>
<evidence type="ECO:0000259" key="8">
    <source>
        <dbReference type="PROSITE" id="PS51384"/>
    </source>
</evidence>
<comment type="cofactor">
    <cofactor evidence="1">
        <name>FAD</name>
        <dbReference type="ChEBI" id="CHEBI:57692"/>
    </cofactor>
</comment>
<dbReference type="InterPro" id="IPR013130">
    <property type="entry name" value="Fe3_Rdtase_TM_dom"/>
</dbReference>
<dbReference type="Pfam" id="PF01794">
    <property type="entry name" value="Ferric_reduct"/>
    <property type="match status" value="1"/>
</dbReference>
<keyword evidence="4" id="KW-0408">Iron</keyword>
<dbReference type="EMBL" id="BSPX01000069">
    <property type="protein sequence ID" value="GLT24013.1"/>
    <property type="molecule type" value="Genomic_DNA"/>
</dbReference>
<keyword evidence="6 7" id="KW-0472">Membrane</keyword>
<sequence>MNALHRLSLPLISGLLIALPVYWAYPENLTPGRNAAIVAGWVGVGLILAGLLTMLRPPRVTEWLGGLERLYRWHKVLGILAYLALLLHPLALAADSWEESPQQAWSALDPLQQGWPGWLGWAALLGLMVGVGVSLARRLPYDIWRASHWLLGLAVMLAIAHLAALGHTHPLLGLPILALAFMLWQALRGGGLNARPFIVDHVAHPAADSVDVRIKPLTLPIEADTGQFVLAAFGAGPDFKGCGEFHPYPLTGVRLDGQISLGIKALGSCTRQLQTLNTGVAVRIQGPFGDFVSQDNVPPAIWLAGGAGIAPFIAKLRKGRLPSPTRLIYLYPDDAGAACLDELEELASHDAGLHLETRETGPRAPNLKAILPQASDLTGWHCHLCAPPAMLQAAVALLRARGVPDRHIHFEPFDFK</sequence>
<dbReference type="Proteomes" id="UP001157167">
    <property type="component" value="Unassembled WGS sequence"/>
</dbReference>
<evidence type="ECO:0000256" key="5">
    <source>
        <dbReference type="ARBA" id="ARBA00022989"/>
    </source>
</evidence>
<keyword evidence="4" id="KW-0479">Metal-binding</keyword>
<feature type="transmembrane region" description="Helical" evidence="7">
    <location>
        <begin position="7"/>
        <end position="25"/>
    </location>
</feature>
<dbReference type="InterPro" id="IPR039261">
    <property type="entry name" value="FNR_nucleotide-bd"/>
</dbReference>
<gene>
    <name evidence="9" type="ORF">GCM10007933_34840</name>
</gene>
<comment type="subcellular location">
    <subcellularLocation>
        <location evidence="2">Membrane</location>
        <topology evidence="2">Multi-pass membrane protein</topology>
    </subcellularLocation>
</comment>
<evidence type="ECO:0000256" key="2">
    <source>
        <dbReference type="ARBA" id="ARBA00004141"/>
    </source>
</evidence>
<evidence type="ECO:0000256" key="4">
    <source>
        <dbReference type="ARBA" id="ARBA00022714"/>
    </source>
</evidence>
<keyword evidence="5 7" id="KW-1133">Transmembrane helix</keyword>
<dbReference type="PANTHER" id="PTHR47354:SF5">
    <property type="entry name" value="PROTEIN RFBI"/>
    <property type="match status" value="1"/>
</dbReference>
<feature type="transmembrane region" description="Helical" evidence="7">
    <location>
        <begin position="76"/>
        <end position="97"/>
    </location>
</feature>
<keyword evidence="4" id="KW-0001">2Fe-2S</keyword>
<name>A0ABQ6FEI2_9RHOO</name>
<organism evidence="9 10">
    <name type="scientific">Zoogloea oryzae</name>
    <dbReference type="NCBI Taxonomy" id="310767"/>
    <lineage>
        <taxon>Bacteria</taxon>
        <taxon>Pseudomonadati</taxon>
        <taxon>Pseudomonadota</taxon>
        <taxon>Betaproteobacteria</taxon>
        <taxon>Rhodocyclales</taxon>
        <taxon>Zoogloeaceae</taxon>
        <taxon>Zoogloea</taxon>
    </lineage>
</organism>
<feature type="transmembrane region" description="Helical" evidence="7">
    <location>
        <begin position="117"/>
        <end position="136"/>
    </location>
</feature>
<dbReference type="PANTHER" id="PTHR47354">
    <property type="entry name" value="NADH OXIDOREDUCTASE HCR"/>
    <property type="match status" value="1"/>
</dbReference>
<comment type="caution">
    <text evidence="9">The sequence shown here is derived from an EMBL/GenBank/DDBJ whole genome shotgun (WGS) entry which is preliminary data.</text>
</comment>
<dbReference type="InterPro" id="IPR017927">
    <property type="entry name" value="FAD-bd_FR_type"/>
</dbReference>
<proteinExistence type="predicted"/>
<evidence type="ECO:0000313" key="10">
    <source>
        <dbReference type="Proteomes" id="UP001157167"/>
    </source>
</evidence>
<protein>
    <submittedName>
        <fullName evidence="9">Ferric reductase</fullName>
    </submittedName>
</protein>
<keyword evidence="4" id="KW-0411">Iron-sulfur</keyword>
<dbReference type="SUPFAM" id="SSF52343">
    <property type="entry name" value="Ferredoxin reductase-like, C-terminal NADP-linked domain"/>
    <property type="match status" value="1"/>
</dbReference>
<dbReference type="Gene3D" id="3.40.50.80">
    <property type="entry name" value="Nucleotide-binding domain of ferredoxin-NADP reductase (FNR) module"/>
    <property type="match status" value="1"/>
</dbReference>
<reference evidence="10" key="1">
    <citation type="journal article" date="2019" name="Int. J. Syst. Evol. Microbiol.">
        <title>The Global Catalogue of Microorganisms (GCM) 10K type strain sequencing project: providing services to taxonomists for standard genome sequencing and annotation.</title>
        <authorList>
            <consortium name="The Broad Institute Genomics Platform"/>
            <consortium name="The Broad Institute Genome Sequencing Center for Infectious Disease"/>
            <person name="Wu L."/>
            <person name="Ma J."/>
        </authorList>
    </citation>
    <scope>NUCLEOTIDE SEQUENCE [LARGE SCALE GENOMIC DNA]</scope>
    <source>
        <strain evidence="10">NBRC 102407</strain>
    </source>
</reference>